<dbReference type="Gramene" id="Pp3c13_16380V3.2">
    <property type="protein sequence ID" value="Pp3c13_16380V3.2"/>
    <property type="gene ID" value="Pp3c13_16380"/>
</dbReference>
<evidence type="ECO:0000313" key="5">
    <source>
        <dbReference type="EnsemblPlants" id="Pp3c13_16380V3.3"/>
    </source>
</evidence>
<dbReference type="Pfam" id="PF03000">
    <property type="entry name" value="NPH3"/>
    <property type="match status" value="1"/>
</dbReference>
<protein>
    <recommendedName>
        <fullName evidence="4">NPH3 domain-containing protein</fullName>
    </recommendedName>
</protein>
<proteinExistence type="predicted"/>
<dbReference type="PANTHER" id="PTHR32370">
    <property type="entry name" value="OS12G0117600 PROTEIN"/>
    <property type="match status" value="1"/>
</dbReference>
<dbReference type="Gramene" id="Pp3c13_16380V3.3">
    <property type="protein sequence ID" value="Pp3c13_16380V3.3"/>
    <property type="gene ID" value="Pp3c13_16380"/>
</dbReference>
<dbReference type="GO" id="GO:0016567">
    <property type="term" value="P:protein ubiquitination"/>
    <property type="evidence" value="ECO:0007669"/>
    <property type="project" value="UniProtKB-UniPathway"/>
</dbReference>
<dbReference type="UniPathway" id="UPA00143"/>
<accession>A0A7I4AHF1</accession>
<evidence type="ECO:0000256" key="3">
    <source>
        <dbReference type="SAM" id="MobiDB-lite"/>
    </source>
</evidence>
<dbReference type="OMA" id="KGMQWRV"/>
<dbReference type="EMBL" id="ABEU02000013">
    <property type="status" value="NOT_ANNOTATED_CDS"/>
    <property type="molecule type" value="Genomic_DNA"/>
</dbReference>
<dbReference type="PROSITE" id="PS51649">
    <property type="entry name" value="NPH3"/>
    <property type="match status" value="1"/>
</dbReference>
<feature type="region of interest" description="Disordered" evidence="3">
    <location>
        <begin position="589"/>
        <end position="610"/>
    </location>
</feature>
<dbReference type="EnsemblPlants" id="Pp3c13_16380V3.3">
    <property type="protein sequence ID" value="Pp3c13_16380V3.3"/>
    <property type="gene ID" value="Pp3c13_16380"/>
</dbReference>
<keyword evidence="2" id="KW-0833">Ubl conjugation pathway</keyword>
<organism evidence="5 6">
    <name type="scientific">Physcomitrium patens</name>
    <name type="common">Spreading-leaved earth moss</name>
    <name type="synonym">Physcomitrella patens</name>
    <dbReference type="NCBI Taxonomy" id="3218"/>
    <lineage>
        <taxon>Eukaryota</taxon>
        <taxon>Viridiplantae</taxon>
        <taxon>Streptophyta</taxon>
        <taxon>Embryophyta</taxon>
        <taxon>Bryophyta</taxon>
        <taxon>Bryophytina</taxon>
        <taxon>Bryopsida</taxon>
        <taxon>Funariidae</taxon>
        <taxon>Funariales</taxon>
        <taxon>Funariaceae</taxon>
        <taxon>Physcomitrium</taxon>
    </lineage>
</organism>
<sequence length="674" mass="75937">MAPSVMDSRFYLRMASFNFSLDPLQRFTFNTLSPRKVDISEPMLESRVIDTFEMASPSYLEVEVNGERTFVLDKTPLIEHCEHFRKFAEETIEVDVYPLSPPRSNRKQLTLKIDDLPGGADAFELVAKFCYDDASFSITSTNVAMLRCAAEYLGMTEAMSKGNLIRKTEEYLRTMVFWSWEESLTVLRACEEFNQAAEKAHIIQRCASALSDKTSPSASFAVDLSNSPLHPATDAYLASYFVSTPSGNSSHRSSKALCETWWFDDLSTLSVHLMEPVVRYMIIHRAADSRVIAKFLLHYLRSALPVLGYSAASLSPMKLHDEGDDDNSFNQVERIQREVVEVVVNLLANLDRKSVSCRSLLGLRRIAVALRAGKHCRRDLERMIGRQLEKATLDNILIPALPPRSSSLYDVDLVLRLVEFFLKEKAEALLLTSKFNRSESSESLYSARSDSKFSSLSRTNSRTSVPGIAMSPEISTPVQVSLLKVGELMDKYLAEIAADTYLKPSKFLALAESLPDYARQSDDGLYRAVDIYLEAHPFVSETDATRLFKVLNYHKLGPETSKAASQNPRFPASFAIQVALVQHNQLKSTSEGSFRSDRSSSPFKNASSRAGQQTVVHLQCSSFEFTLRQEKKKNVKKVQALRPEIHNSCKRSRVDMSSGLQRLMQLFHSKSRQH</sequence>
<dbReference type="AlphaFoldDB" id="A0A7I4AHF1"/>
<dbReference type="GeneID" id="112290235"/>
<reference evidence="5" key="3">
    <citation type="submission" date="2020-12" db="UniProtKB">
        <authorList>
            <consortium name="EnsemblPlants"/>
        </authorList>
    </citation>
    <scope>IDENTIFICATION</scope>
</reference>
<name>A0A7I4AHF1_PHYPA</name>
<keyword evidence="6" id="KW-1185">Reference proteome</keyword>
<dbReference type="InterPro" id="IPR027356">
    <property type="entry name" value="NPH3_dom"/>
</dbReference>
<evidence type="ECO:0000259" key="4">
    <source>
        <dbReference type="PROSITE" id="PS51649"/>
    </source>
</evidence>
<evidence type="ECO:0000313" key="6">
    <source>
        <dbReference type="Proteomes" id="UP000006727"/>
    </source>
</evidence>
<dbReference type="InterPro" id="IPR043454">
    <property type="entry name" value="NPH3/RPT2-like"/>
</dbReference>
<dbReference type="InterPro" id="IPR011333">
    <property type="entry name" value="SKP1/BTB/POZ_sf"/>
</dbReference>
<comment type="pathway">
    <text evidence="1">Protein modification; protein ubiquitination.</text>
</comment>
<feature type="domain" description="NPH3" evidence="4">
    <location>
        <begin position="260"/>
        <end position="585"/>
    </location>
</feature>
<dbReference type="EnsemblPlants" id="Pp3c13_16380V3.2">
    <property type="protein sequence ID" value="Pp3c13_16380V3.2"/>
    <property type="gene ID" value="Pp3c13_16380"/>
</dbReference>
<gene>
    <name evidence="5" type="primary">LOC112290235</name>
</gene>
<dbReference type="FunCoup" id="A0A7I4AHF1">
    <property type="interactions" value="882"/>
</dbReference>
<dbReference type="OrthoDB" id="624345at2759"/>
<reference evidence="5 6" key="1">
    <citation type="journal article" date="2008" name="Science">
        <title>The Physcomitrella genome reveals evolutionary insights into the conquest of land by plants.</title>
        <authorList>
            <person name="Rensing S."/>
            <person name="Lang D."/>
            <person name="Zimmer A."/>
            <person name="Terry A."/>
            <person name="Salamov A."/>
            <person name="Shapiro H."/>
            <person name="Nishiyama T."/>
            <person name="Perroud P.-F."/>
            <person name="Lindquist E."/>
            <person name="Kamisugi Y."/>
            <person name="Tanahashi T."/>
            <person name="Sakakibara K."/>
            <person name="Fujita T."/>
            <person name="Oishi K."/>
            <person name="Shin-I T."/>
            <person name="Kuroki Y."/>
            <person name="Toyoda A."/>
            <person name="Suzuki Y."/>
            <person name="Hashimoto A."/>
            <person name="Yamaguchi K."/>
            <person name="Sugano A."/>
            <person name="Kohara Y."/>
            <person name="Fujiyama A."/>
            <person name="Anterola A."/>
            <person name="Aoki S."/>
            <person name="Ashton N."/>
            <person name="Barbazuk W.B."/>
            <person name="Barker E."/>
            <person name="Bennetzen J."/>
            <person name="Bezanilla M."/>
            <person name="Blankenship R."/>
            <person name="Cho S.H."/>
            <person name="Dutcher S."/>
            <person name="Estelle M."/>
            <person name="Fawcett J.A."/>
            <person name="Gundlach H."/>
            <person name="Hanada K."/>
            <person name="Heyl A."/>
            <person name="Hicks K.A."/>
            <person name="Hugh J."/>
            <person name="Lohr M."/>
            <person name="Mayer K."/>
            <person name="Melkozernov A."/>
            <person name="Murata T."/>
            <person name="Nelson D."/>
            <person name="Pils B."/>
            <person name="Prigge M."/>
            <person name="Reiss B."/>
            <person name="Renner T."/>
            <person name="Rombauts S."/>
            <person name="Rushton P."/>
            <person name="Sanderfoot A."/>
            <person name="Schween G."/>
            <person name="Shiu S.-H."/>
            <person name="Stueber K."/>
            <person name="Theodoulou F.L."/>
            <person name="Tu H."/>
            <person name="Van de Peer Y."/>
            <person name="Verrier P.J."/>
            <person name="Waters E."/>
            <person name="Wood A."/>
            <person name="Yang L."/>
            <person name="Cove D."/>
            <person name="Cuming A."/>
            <person name="Hasebe M."/>
            <person name="Lucas S."/>
            <person name="Mishler D.B."/>
            <person name="Reski R."/>
            <person name="Grigoriev I."/>
            <person name="Quatrano R.S."/>
            <person name="Boore J.L."/>
        </authorList>
    </citation>
    <scope>NUCLEOTIDE SEQUENCE [LARGE SCALE GENOMIC DNA]</scope>
    <source>
        <strain evidence="5 6">cv. Gransden 2004</strain>
    </source>
</reference>
<evidence type="ECO:0000256" key="2">
    <source>
        <dbReference type="ARBA" id="ARBA00022786"/>
    </source>
</evidence>
<dbReference type="SUPFAM" id="SSF54695">
    <property type="entry name" value="POZ domain"/>
    <property type="match status" value="1"/>
</dbReference>
<reference evidence="5 6" key="2">
    <citation type="journal article" date="2018" name="Plant J.">
        <title>The Physcomitrella patens chromosome-scale assembly reveals moss genome structure and evolution.</title>
        <authorList>
            <person name="Lang D."/>
            <person name="Ullrich K.K."/>
            <person name="Murat F."/>
            <person name="Fuchs J."/>
            <person name="Jenkins J."/>
            <person name="Haas F.B."/>
            <person name="Piednoel M."/>
            <person name="Gundlach H."/>
            <person name="Van Bel M."/>
            <person name="Meyberg R."/>
            <person name="Vives C."/>
            <person name="Morata J."/>
            <person name="Symeonidi A."/>
            <person name="Hiss M."/>
            <person name="Muchero W."/>
            <person name="Kamisugi Y."/>
            <person name="Saleh O."/>
            <person name="Blanc G."/>
            <person name="Decker E.L."/>
            <person name="van Gessel N."/>
            <person name="Grimwood J."/>
            <person name="Hayes R.D."/>
            <person name="Graham S.W."/>
            <person name="Gunter L.E."/>
            <person name="McDaniel S.F."/>
            <person name="Hoernstein S.N.W."/>
            <person name="Larsson A."/>
            <person name="Li F.W."/>
            <person name="Perroud P.F."/>
            <person name="Phillips J."/>
            <person name="Ranjan P."/>
            <person name="Rokshar D.S."/>
            <person name="Rothfels C.J."/>
            <person name="Schneider L."/>
            <person name="Shu S."/>
            <person name="Stevenson D.W."/>
            <person name="Thummler F."/>
            <person name="Tillich M."/>
            <person name="Villarreal Aguilar J.C."/>
            <person name="Widiez T."/>
            <person name="Wong G.K."/>
            <person name="Wymore A."/>
            <person name="Zhang Y."/>
            <person name="Zimmer A.D."/>
            <person name="Quatrano R.S."/>
            <person name="Mayer K.F.X."/>
            <person name="Goodstein D."/>
            <person name="Casacuberta J.M."/>
            <person name="Vandepoele K."/>
            <person name="Reski R."/>
            <person name="Cuming A.C."/>
            <person name="Tuskan G.A."/>
            <person name="Maumus F."/>
            <person name="Salse J."/>
            <person name="Schmutz J."/>
            <person name="Rensing S.A."/>
        </authorList>
    </citation>
    <scope>NUCLEOTIDE SEQUENCE [LARGE SCALE GENOMIC DNA]</scope>
    <source>
        <strain evidence="5 6">cv. Gransden 2004</strain>
    </source>
</reference>
<evidence type="ECO:0000256" key="1">
    <source>
        <dbReference type="ARBA" id="ARBA00004906"/>
    </source>
</evidence>
<dbReference type="RefSeq" id="XP_024392093.1">
    <property type="nucleotide sequence ID" value="XM_024536325.2"/>
</dbReference>
<dbReference type="KEGG" id="ppp:112290235"/>
<dbReference type="Proteomes" id="UP000006727">
    <property type="component" value="Chromosome 13"/>
</dbReference>